<dbReference type="Proteomes" id="UP000006512">
    <property type="component" value="Unassembled WGS sequence"/>
</dbReference>
<dbReference type="Gene3D" id="3.20.20.370">
    <property type="entry name" value="Glycoside hydrolase/deacetylase"/>
    <property type="match status" value="1"/>
</dbReference>
<evidence type="ECO:0000313" key="7">
    <source>
        <dbReference type="EMBL" id="EGF89841.1"/>
    </source>
</evidence>
<dbReference type="PANTHER" id="PTHR34216">
    <property type="match status" value="1"/>
</dbReference>
<dbReference type="GO" id="GO:0005975">
    <property type="term" value="P:carbohydrate metabolic process"/>
    <property type="evidence" value="ECO:0007669"/>
    <property type="project" value="InterPro"/>
</dbReference>
<sequence length="263" mass="28291">MSESKPYAADRSLYGKLRRRFARFSHTRPIGMPGIRRPMLTVSFDDAPASSARNGAAILKSHGVTGTWFISAGMMGQDSHMGPMTSGDDIRALYAAGFEIGCHTYGHLDCGRAGKDEIDKAIEDNQSVLHSLGIPMPRTFAYPYGDVSAQAKAVVDKRYLASRALHHGLIVPGTDLNQAPAVGIEGEDGERVAMSWLERAAKTPQSWLVLYTHDVRKAPSPFGCTPEVLNRIVAKGVELGFDFVTFAGGAERALMAGPASRAA</sequence>
<dbReference type="PROSITE" id="PS51677">
    <property type="entry name" value="NODB"/>
    <property type="match status" value="1"/>
</dbReference>
<dbReference type="Pfam" id="PF01522">
    <property type="entry name" value="Polysacc_deac_1"/>
    <property type="match status" value="1"/>
</dbReference>
<dbReference type="HOGENOM" id="CLU_1109741_0_0_5"/>
<keyword evidence="8" id="KW-1185">Reference proteome</keyword>
<organism evidence="7 8">
    <name type="scientific">Asticcacaulis biprosthecium C19</name>
    <dbReference type="NCBI Taxonomy" id="715226"/>
    <lineage>
        <taxon>Bacteria</taxon>
        <taxon>Pseudomonadati</taxon>
        <taxon>Pseudomonadota</taxon>
        <taxon>Alphaproteobacteria</taxon>
        <taxon>Caulobacterales</taxon>
        <taxon>Caulobacteraceae</taxon>
        <taxon>Asticcacaulis</taxon>
    </lineage>
</organism>
<evidence type="ECO:0000256" key="3">
    <source>
        <dbReference type="ARBA" id="ARBA00020071"/>
    </source>
</evidence>
<evidence type="ECO:0000256" key="4">
    <source>
        <dbReference type="ARBA" id="ARBA00022729"/>
    </source>
</evidence>
<dbReference type="SUPFAM" id="SSF88713">
    <property type="entry name" value="Glycoside hydrolase/deacetylase"/>
    <property type="match status" value="1"/>
</dbReference>
<name>F4QSX1_9CAUL</name>
<evidence type="ECO:0000256" key="5">
    <source>
        <dbReference type="ARBA" id="ARBA00032976"/>
    </source>
</evidence>
<keyword evidence="4" id="KW-0732">Signal</keyword>
<protein>
    <recommendedName>
        <fullName evidence="3">Chitooligosaccharide deacetylase</fullName>
    </recommendedName>
    <alternativeName>
        <fullName evidence="5">Nodulation protein B</fullName>
    </alternativeName>
</protein>
<dbReference type="PANTHER" id="PTHR34216:SF11">
    <property type="entry name" value="CHITOOLIGOSACCHARIDE DEACETYLASE"/>
    <property type="match status" value="1"/>
</dbReference>
<evidence type="ECO:0000259" key="6">
    <source>
        <dbReference type="PROSITE" id="PS51677"/>
    </source>
</evidence>
<dbReference type="OrthoDB" id="2795102at2"/>
<dbReference type="eggNOG" id="COG0726">
    <property type="taxonomic scope" value="Bacteria"/>
</dbReference>
<accession>F4QSX1</accession>
<gene>
    <name evidence="7" type="ORF">ABI_42640</name>
</gene>
<evidence type="ECO:0000313" key="8">
    <source>
        <dbReference type="Proteomes" id="UP000006512"/>
    </source>
</evidence>
<dbReference type="STRING" id="715226.ABI_42640"/>
<evidence type="ECO:0000256" key="2">
    <source>
        <dbReference type="ARBA" id="ARBA00010973"/>
    </source>
</evidence>
<reference evidence="8" key="1">
    <citation type="submission" date="2011-03" db="EMBL/GenBank/DDBJ databases">
        <title>Draft genome sequence of Brevundimonas diminuta.</title>
        <authorList>
            <person name="Brown P.J.B."/>
            <person name="Buechlein A."/>
            <person name="Hemmerich C."/>
            <person name="Brun Y.V."/>
        </authorList>
    </citation>
    <scope>NUCLEOTIDE SEQUENCE [LARGE SCALE GENOMIC DNA]</scope>
    <source>
        <strain evidence="8">C19</strain>
    </source>
</reference>
<comment type="function">
    <text evidence="1">Is involved in generating a small heat-stable compound (Nod), an acylated oligomer of N-acetylglucosamine, that stimulates mitosis in various plant protoplasts.</text>
</comment>
<dbReference type="CDD" id="cd10967">
    <property type="entry name" value="CE4_GLA_like_6s"/>
    <property type="match status" value="1"/>
</dbReference>
<evidence type="ECO:0000256" key="1">
    <source>
        <dbReference type="ARBA" id="ARBA00003236"/>
    </source>
</evidence>
<dbReference type="GO" id="GO:0016810">
    <property type="term" value="F:hydrolase activity, acting on carbon-nitrogen (but not peptide) bonds"/>
    <property type="evidence" value="ECO:0007669"/>
    <property type="project" value="InterPro"/>
</dbReference>
<dbReference type="InterPro" id="IPR011330">
    <property type="entry name" value="Glyco_hydro/deAcase_b/a-brl"/>
</dbReference>
<feature type="domain" description="NodB homology" evidence="6">
    <location>
        <begin position="38"/>
        <end position="263"/>
    </location>
</feature>
<dbReference type="AlphaFoldDB" id="F4QSX1"/>
<dbReference type="InterPro" id="IPR051398">
    <property type="entry name" value="Polysacch_Deacetylase"/>
</dbReference>
<dbReference type="RefSeq" id="WP_006275037.1">
    <property type="nucleotide sequence ID" value="NZ_GL883080.1"/>
</dbReference>
<proteinExistence type="inferred from homology"/>
<dbReference type="InterPro" id="IPR002509">
    <property type="entry name" value="NODB_dom"/>
</dbReference>
<comment type="similarity">
    <text evidence="2">Belongs to the polysaccharide deacetylase family.</text>
</comment>
<dbReference type="EMBL" id="GL883080">
    <property type="protein sequence ID" value="EGF89841.1"/>
    <property type="molecule type" value="Genomic_DNA"/>
</dbReference>